<evidence type="ECO:0000256" key="1">
    <source>
        <dbReference type="ARBA" id="ARBA00004123"/>
    </source>
</evidence>
<feature type="compositionally biased region" description="Polar residues" evidence="10">
    <location>
        <begin position="285"/>
        <end position="294"/>
    </location>
</feature>
<keyword evidence="3" id="KW-0597">Phosphoprotein</keyword>
<evidence type="ECO:0000256" key="6">
    <source>
        <dbReference type="ARBA" id="ARBA00023242"/>
    </source>
</evidence>
<keyword evidence="5 9" id="KW-0040">ANK repeat</keyword>
<dbReference type="PANTHER" id="PTHR15263:SF1">
    <property type="entry name" value="NF-KAPPA-B INHIBITOR-LIKE PROTEIN 1"/>
    <property type="match status" value="1"/>
</dbReference>
<dbReference type="GeneID" id="25911214"/>
<dbReference type="GO" id="GO:0043124">
    <property type="term" value="P:negative regulation of canonical NF-kappaB signal transduction"/>
    <property type="evidence" value="ECO:0007669"/>
    <property type="project" value="InterPro"/>
</dbReference>
<feature type="compositionally biased region" description="Basic and acidic residues" evidence="10">
    <location>
        <begin position="452"/>
        <end position="476"/>
    </location>
</feature>
<feature type="region of interest" description="Disordered" evidence="10">
    <location>
        <begin position="419"/>
        <end position="476"/>
    </location>
</feature>
<dbReference type="EMBL" id="KQ242953">
    <property type="protein sequence ID" value="KNC76812.1"/>
    <property type="molecule type" value="Genomic_DNA"/>
</dbReference>
<dbReference type="Gene3D" id="1.25.40.20">
    <property type="entry name" value="Ankyrin repeat-containing domain"/>
    <property type="match status" value="1"/>
</dbReference>
<dbReference type="SMART" id="SM00248">
    <property type="entry name" value="ANK"/>
    <property type="match status" value="2"/>
</dbReference>
<evidence type="ECO:0000256" key="9">
    <source>
        <dbReference type="PROSITE-ProRule" id="PRU00023"/>
    </source>
</evidence>
<dbReference type="SUPFAM" id="SSF48403">
    <property type="entry name" value="Ankyrin repeat"/>
    <property type="match status" value="1"/>
</dbReference>
<organism evidence="11 12">
    <name type="scientific">Sphaeroforma arctica JP610</name>
    <dbReference type="NCBI Taxonomy" id="667725"/>
    <lineage>
        <taxon>Eukaryota</taxon>
        <taxon>Ichthyosporea</taxon>
        <taxon>Ichthyophonida</taxon>
        <taxon>Sphaeroforma</taxon>
    </lineage>
</organism>
<dbReference type="OrthoDB" id="539213at2759"/>
<dbReference type="STRING" id="667725.A0A0L0FJ57"/>
<proteinExistence type="predicted"/>
<evidence type="ECO:0000256" key="7">
    <source>
        <dbReference type="ARBA" id="ARBA00030621"/>
    </source>
</evidence>
<feature type="compositionally biased region" description="Basic and acidic residues" evidence="10">
    <location>
        <begin position="162"/>
        <end position="181"/>
    </location>
</feature>
<reference evidence="11 12" key="1">
    <citation type="submission" date="2011-02" db="EMBL/GenBank/DDBJ databases">
        <title>The Genome Sequence of Sphaeroforma arctica JP610.</title>
        <authorList>
            <consortium name="The Broad Institute Genome Sequencing Platform"/>
            <person name="Russ C."/>
            <person name="Cuomo C."/>
            <person name="Young S.K."/>
            <person name="Zeng Q."/>
            <person name="Gargeya S."/>
            <person name="Alvarado L."/>
            <person name="Berlin A."/>
            <person name="Chapman S.B."/>
            <person name="Chen Z."/>
            <person name="Freedman E."/>
            <person name="Gellesch M."/>
            <person name="Goldberg J."/>
            <person name="Griggs A."/>
            <person name="Gujja S."/>
            <person name="Heilman E."/>
            <person name="Heiman D."/>
            <person name="Howarth C."/>
            <person name="Mehta T."/>
            <person name="Neiman D."/>
            <person name="Pearson M."/>
            <person name="Roberts A."/>
            <person name="Saif S."/>
            <person name="Shea T."/>
            <person name="Shenoy N."/>
            <person name="Sisk P."/>
            <person name="Stolte C."/>
            <person name="Sykes S."/>
            <person name="White J."/>
            <person name="Yandava C."/>
            <person name="Burger G."/>
            <person name="Gray M.W."/>
            <person name="Holland P.W.H."/>
            <person name="King N."/>
            <person name="Lang F.B.F."/>
            <person name="Roger A.J."/>
            <person name="Ruiz-Trillo I."/>
            <person name="Haas B."/>
            <person name="Nusbaum C."/>
            <person name="Birren B."/>
        </authorList>
    </citation>
    <scope>NUCLEOTIDE SEQUENCE [LARGE SCALE GENOMIC DNA]</scope>
    <source>
        <strain evidence="11 12">JP610</strain>
    </source>
</reference>
<evidence type="ECO:0000256" key="10">
    <source>
        <dbReference type="SAM" id="MobiDB-lite"/>
    </source>
</evidence>
<dbReference type="RefSeq" id="XP_014150714.1">
    <property type="nucleotide sequence ID" value="XM_014295239.1"/>
</dbReference>
<feature type="compositionally biased region" description="Polar residues" evidence="10">
    <location>
        <begin position="126"/>
        <end position="141"/>
    </location>
</feature>
<dbReference type="InterPro" id="IPR002110">
    <property type="entry name" value="Ankyrin_rpt"/>
</dbReference>
<evidence type="ECO:0000256" key="3">
    <source>
        <dbReference type="ARBA" id="ARBA00022553"/>
    </source>
</evidence>
<feature type="compositionally biased region" description="Polar residues" evidence="10">
    <location>
        <begin position="256"/>
        <end position="268"/>
    </location>
</feature>
<dbReference type="PROSITE" id="PS50088">
    <property type="entry name" value="ANK_REPEAT"/>
    <property type="match status" value="1"/>
</dbReference>
<dbReference type="GO" id="GO:0005634">
    <property type="term" value="C:nucleus"/>
    <property type="evidence" value="ECO:0007669"/>
    <property type="project" value="UniProtKB-SubCell"/>
</dbReference>
<dbReference type="Pfam" id="PF12796">
    <property type="entry name" value="Ank_2"/>
    <property type="match status" value="1"/>
</dbReference>
<dbReference type="PROSITE" id="PS50297">
    <property type="entry name" value="ANK_REP_REGION"/>
    <property type="match status" value="1"/>
</dbReference>
<gene>
    <name evidence="11" type="ORF">SARC_10710</name>
</gene>
<dbReference type="Proteomes" id="UP000054560">
    <property type="component" value="Unassembled WGS sequence"/>
</dbReference>
<evidence type="ECO:0000256" key="4">
    <source>
        <dbReference type="ARBA" id="ARBA00022737"/>
    </source>
</evidence>
<dbReference type="InterPro" id="IPR038753">
    <property type="entry name" value="NFKBIL1"/>
</dbReference>
<feature type="repeat" description="ANK" evidence="9">
    <location>
        <begin position="38"/>
        <end position="70"/>
    </location>
</feature>
<evidence type="ECO:0000313" key="11">
    <source>
        <dbReference type="EMBL" id="KNC76812.1"/>
    </source>
</evidence>
<feature type="region of interest" description="Disordered" evidence="10">
    <location>
        <begin position="125"/>
        <end position="325"/>
    </location>
</feature>
<protein>
    <recommendedName>
        <fullName evidence="2">NF-kappa-B inhibitor-like protein 1</fullName>
    </recommendedName>
    <alternativeName>
        <fullName evidence="7">Inhibitor of kappa B-like protein</fullName>
    </alternativeName>
    <alternativeName>
        <fullName evidence="8">Nuclear factor of kappa light polypeptide gene enhancer in B-cells inhibitor-like 1</fullName>
    </alternativeName>
</protein>
<keyword evidence="6" id="KW-0539">Nucleus</keyword>
<feature type="compositionally biased region" description="Basic and acidic residues" evidence="10">
    <location>
        <begin position="314"/>
        <end position="325"/>
    </location>
</feature>
<evidence type="ECO:0000256" key="5">
    <source>
        <dbReference type="ARBA" id="ARBA00023043"/>
    </source>
</evidence>
<keyword evidence="12" id="KW-1185">Reference proteome</keyword>
<feature type="compositionally biased region" description="Basic residues" evidence="10">
    <location>
        <begin position="221"/>
        <end position="230"/>
    </location>
</feature>
<feature type="compositionally biased region" description="Basic and acidic residues" evidence="10">
    <location>
        <begin position="419"/>
        <end position="433"/>
    </location>
</feature>
<dbReference type="PANTHER" id="PTHR15263">
    <property type="entry name" value="I-KAPPA-B-LIKE PROTEIN IKBL"/>
    <property type="match status" value="1"/>
</dbReference>
<dbReference type="AlphaFoldDB" id="A0A0L0FJ57"/>
<evidence type="ECO:0000256" key="8">
    <source>
        <dbReference type="ARBA" id="ARBA00030802"/>
    </source>
</evidence>
<evidence type="ECO:0000256" key="2">
    <source>
        <dbReference type="ARBA" id="ARBA00014259"/>
    </source>
</evidence>
<name>A0A0L0FJ57_9EUKA</name>
<accession>A0A0L0FJ57</accession>
<keyword evidence="4" id="KW-0677">Repeat</keyword>
<evidence type="ECO:0000313" key="12">
    <source>
        <dbReference type="Proteomes" id="UP000054560"/>
    </source>
</evidence>
<comment type="subcellular location">
    <subcellularLocation>
        <location evidence="1">Nucleus</location>
    </subcellularLocation>
</comment>
<dbReference type="InterPro" id="IPR036770">
    <property type="entry name" value="Ankyrin_rpt-contain_sf"/>
</dbReference>
<sequence>MTREAKLFKYAERGSVRKVLKCLDRKHASYRIDDQDRDGYTCLHYAARWGHSDLARALLKRKANPNIQTDDDKDTPLHMALVYHHNSVAELLVCNRSVHTDLPNTNGTVCDALLGPELSYLKRSRSTANGATVGQTRQYVKSNRPDKRRRSVDSSTEGVGESSREGGSHKELHSVSRLDTRHGRRSKRRVSDSRSEHDESAYHKGPTSNIDSDRSGSVGRSRSRRSKHPAPLRARAQGGTRPTSNPPLDSSRDKSSPNTSPVIYSAYNSPPAACLDTNDKRRHSAQSCGQYSSDTTRERDSEWTQQDWEEDLKETEARRFAEDKRRLDEERYYEALEREFKDDDYVGRLDKSPTEVAQQRNRQDWHEKLMFEMGHDYNAEPGFRGMDAYEEGYTGSAGTHAETGADDWMEAIIEERRQKMQRVRDAEQREKARFANRKRGAGIGHANSGEDESVHDGGGVDDRERESKRRREESDRIIREQEAETLKKRQGMCAELRLDYERRWNEFVNRNSVTVSVRVQHSLATDTTPDVPATDAHVGARKANVGAKQNASEAETKLLTYDSIPWPYVDPIDTPLEMTKRKQKSARAPQASPAMQNEKLMEMEKAILVMGVSKIEGAEKHKSRIRLEQRRWHPDKWPEALLNLADRDRVLQRVKQIAQMLNSEA</sequence>
<feature type="compositionally biased region" description="Basic and acidic residues" evidence="10">
    <location>
        <begin position="189"/>
        <end position="202"/>
    </location>
</feature>